<evidence type="ECO:0000313" key="1">
    <source>
        <dbReference type="EMBL" id="CAK9252076.1"/>
    </source>
</evidence>
<accession>A0ABP0VDN5</accession>
<sequence length="175" mass="19959">MKYDKSALRVTLCEAMLQTLKKRGSFIRTAVAIDEKIVYHDPVNNKDINAGWIDPNDYQPVVYRRTQFSPKMMVVAAMSFTGKSPTSVAVLEFLLSTGVIVLHQTLYSPDTNPLDLFAFRTVEEKRHRQTFSTSMEVENHVTDVLTAFSLERLHHEFSDLVDDLNSIVNRSGDYL</sequence>
<proteinExistence type="predicted"/>
<dbReference type="PANTHER" id="PTHR46060">
    <property type="entry name" value="MARINER MOS1 TRANSPOSASE-LIKE PROTEIN"/>
    <property type="match status" value="1"/>
</dbReference>
<dbReference type="PANTHER" id="PTHR46060:SF1">
    <property type="entry name" value="MARINER MOS1 TRANSPOSASE-LIKE PROTEIN"/>
    <property type="match status" value="1"/>
</dbReference>
<organism evidence="1 2">
    <name type="scientific">Sphagnum jensenii</name>
    <dbReference type="NCBI Taxonomy" id="128206"/>
    <lineage>
        <taxon>Eukaryota</taxon>
        <taxon>Viridiplantae</taxon>
        <taxon>Streptophyta</taxon>
        <taxon>Embryophyta</taxon>
        <taxon>Bryophyta</taxon>
        <taxon>Sphagnophytina</taxon>
        <taxon>Sphagnopsida</taxon>
        <taxon>Sphagnales</taxon>
        <taxon>Sphagnaceae</taxon>
        <taxon>Sphagnum</taxon>
    </lineage>
</organism>
<dbReference type="EMBL" id="CAXAQS010000547">
    <property type="protein sequence ID" value="CAK9252076.1"/>
    <property type="molecule type" value="Genomic_DNA"/>
</dbReference>
<reference evidence="1" key="1">
    <citation type="submission" date="2024-02" db="EMBL/GenBank/DDBJ databases">
        <authorList>
            <consortium name="ELIXIR-Norway"/>
            <consortium name="Elixir Norway"/>
        </authorList>
    </citation>
    <scope>NUCLEOTIDE SEQUENCE</scope>
</reference>
<gene>
    <name evidence="1" type="ORF">CSSPJE1EN1_LOCUS27454</name>
</gene>
<name>A0ABP0VDN5_9BRYO</name>
<protein>
    <submittedName>
        <fullName evidence="1">Uncharacterized protein</fullName>
    </submittedName>
</protein>
<dbReference type="InterPro" id="IPR052709">
    <property type="entry name" value="Transposase-MT_Hybrid"/>
</dbReference>
<dbReference type="InterPro" id="IPR036397">
    <property type="entry name" value="RNaseH_sf"/>
</dbReference>
<dbReference type="Gene3D" id="3.30.420.10">
    <property type="entry name" value="Ribonuclease H-like superfamily/Ribonuclease H"/>
    <property type="match status" value="2"/>
</dbReference>
<comment type="caution">
    <text evidence="1">The sequence shown here is derived from an EMBL/GenBank/DDBJ whole genome shotgun (WGS) entry which is preliminary data.</text>
</comment>
<keyword evidence="2" id="KW-1185">Reference proteome</keyword>
<dbReference type="Proteomes" id="UP001497444">
    <property type="component" value="Unassembled WGS sequence"/>
</dbReference>
<evidence type="ECO:0000313" key="2">
    <source>
        <dbReference type="Proteomes" id="UP001497444"/>
    </source>
</evidence>